<dbReference type="Pfam" id="PF00057">
    <property type="entry name" value="Ldl_recept_a"/>
    <property type="match status" value="3"/>
</dbReference>
<keyword evidence="10" id="KW-0732">Signal</keyword>
<keyword evidence="12" id="KW-1185">Reference proteome</keyword>
<evidence type="ECO:0000256" key="1">
    <source>
        <dbReference type="ARBA" id="ARBA00004167"/>
    </source>
</evidence>
<protein>
    <submittedName>
        <fullName evidence="11">LRP2</fullName>
    </submittedName>
</protein>
<dbReference type="OrthoDB" id="10062665at2759"/>
<evidence type="ECO:0000256" key="10">
    <source>
        <dbReference type="SAM" id="SignalP"/>
    </source>
</evidence>
<keyword evidence="2" id="KW-0812">Transmembrane</keyword>
<evidence type="ECO:0000256" key="3">
    <source>
        <dbReference type="ARBA" id="ARBA00022737"/>
    </source>
</evidence>
<keyword evidence="6" id="KW-1015">Disulfide bond</keyword>
<keyword evidence="4" id="KW-1133">Transmembrane helix</keyword>
<dbReference type="SUPFAM" id="SSF57424">
    <property type="entry name" value="LDL receptor-like module"/>
    <property type="match status" value="3"/>
</dbReference>
<dbReference type="InterPro" id="IPR036055">
    <property type="entry name" value="LDL_receptor-like_sf"/>
</dbReference>
<feature type="chain" id="PRO_5035792398" evidence="10">
    <location>
        <begin position="20"/>
        <end position="320"/>
    </location>
</feature>
<dbReference type="Proteomes" id="UP000683360">
    <property type="component" value="Unassembled WGS sequence"/>
</dbReference>
<accession>A0A8S3UBL6</accession>
<gene>
    <name evidence="11" type="ORF">MEDL_53327</name>
</gene>
<evidence type="ECO:0000256" key="4">
    <source>
        <dbReference type="ARBA" id="ARBA00022989"/>
    </source>
</evidence>
<dbReference type="SMART" id="SM00192">
    <property type="entry name" value="LDLa"/>
    <property type="match status" value="3"/>
</dbReference>
<dbReference type="InterPro" id="IPR002172">
    <property type="entry name" value="LDrepeatLR_classA_rpt"/>
</dbReference>
<dbReference type="CDD" id="cd00112">
    <property type="entry name" value="LDLa"/>
    <property type="match status" value="3"/>
</dbReference>
<evidence type="ECO:0000313" key="12">
    <source>
        <dbReference type="Proteomes" id="UP000683360"/>
    </source>
</evidence>
<evidence type="ECO:0000256" key="5">
    <source>
        <dbReference type="ARBA" id="ARBA00023136"/>
    </source>
</evidence>
<dbReference type="InterPro" id="IPR023415">
    <property type="entry name" value="LDLR_class-A_CS"/>
</dbReference>
<comment type="subcellular location">
    <subcellularLocation>
        <location evidence="1">Membrane</location>
        <topology evidence="1">Single-pass membrane protein</topology>
    </subcellularLocation>
</comment>
<proteinExistence type="predicted"/>
<keyword evidence="5" id="KW-0472">Membrane</keyword>
<feature type="signal peptide" evidence="10">
    <location>
        <begin position="1"/>
        <end position="19"/>
    </location>
</feature>
<evidence type="ECO:0000256" key="7">
    <source>
        <dbReference type="ARBA" id="ARBA00023170"/>
    </source>
</evidence>
<dbReference type="PANTHER" id="PTHR22722:SF14">
    <property type="entry name" value="MEGALIN, ISOFORM A"/>
    <property type="match status" value="1"/>
</dbReference>
<evidence type="ECO:0000256" key="2">
    <source>
        <dbReference type="ARBA" id="ARBA00022692"/>
    </source>
</evidence>
<evidence type="ECO:0000256" key="9">
    <source>
        <dbReference type="PROSITE-ProRule" id="PRU00124"/>
    </source>
</evidence>
<evidence type="ECO:0000313" key="11">
    <source>
        <dbReference type="EMBL" id="CAG2240984.1"/>
    </source>
</evidence>
<dbReference type="InterPro" id="IPR051221">
    <property type="entry name" value="LDLR-related"/>
</dbReference>
<dbReference type="PROSITE" id="PS01209">
    <property type="entry name" value="LDLRA_1"/>
    <property type="match status" value="2"/>
</dbReference>
<organism evidence="11 12">
    <name type="scientific">Mytilus edulis</name>
    <name type="common">Blue mussel</name>
    <dbReference type="NCBI Taxonomy" id="6550"/>
    <lineage>
        <taxon>Eukaryota</taxon>
        <taxon>Metazoa</taxon>
        <taxon>Spiralia</taxon>
        <taxon>Lophotrochozoa</taxon>
        <taxon>Mollusca</taxon>
        <taxon>Bivalvia</taxon>
        <taxon>Autobranchia</taxon>
        <taxon>Pteriomorphia</taxon>
        <taxon>Mytilida</taxon>
        <taxon>Mytiloidea</taxon>
        <taxon>Mytilidae</taxon>
        <taxon>Mytilinae</taxon>
        <taxon>Mytilus</taxon>
    </lineage>
</organism>
<comment type="caution">
    <text evidence="9">Lacks conserved residue(s) required for the propagation of feature annotation.</text>
</comment>
<dbReference type="GO" id="GO:0042562">
    <property type="term" value="F:hormone binding"/>
    <property type="evidence" value="ECO:0007669"/>
    <property type="project" value="TreeGrafter"/>
</dbReference>
<sequence>MYVKVVLAILCLTVVSVVTDEHGTRSIQDCTLWIADDSFTSCYLCLPCSDGSGFHGYICRTSFCDGKEDCNNGEDEDGSLCQTEPCANTQWRCSDDKQCIHSFARCDGRTDCLDGSDEDHNACRAQQCSAGELKCANKLVASMRMDFVTVTVIATTIQTRRNVQCPDNKWKCDDRQQCIIRKSVCDGHNDCHDGSDETLETCLDYTCSSGKWKCKDNDKCIYDELVCDGNYDCTDKSEENEAVCRDYQCLGDKTKCADGLQCVSQTDACMCMLPGCKDGSGCAGLSSLCAYPVCYIQLYRNRPGSLMLGPAGPPGSQACP</sequence>
<name>A0A8S3UBL6_MYTED</name>
<dbReference type="PRINTS" id="PR00261">
    <property type="entry name" value="LDLRECEPTOR"/>
</dbReference>
<keyword evidence="7" id="KW-0675">Receptor</keyword>
<dbReference type="PROSITE" id="PS50068">
    <property type="entry name" value="LDLRA_2"/>
    <property type="match status" value="3"/>
</dbReference>
<dbReference type="PANTHER" id="PTHR22722">
    <property type="entry name" value="LOW-DENSITY LIPOPROTEIN RECEPTOR-RELATED PROTEIN 2-RELATED"/>
    <property type="match status" value="1"/>
</dbReference>
<evidence type="ECO:0000256" key="8">
    <source>
        <dbReference type="ARBA" id="ARBA00023180"/>
    </source>
</evidence>
<reference evidence="11" key="1">
    <citation type="submission" date="2021-03" db="EMBL/GenBank/DDBJ databases">
        <authorList>
            <person name="Bekaert M."/>
        </authorList>
    </citation>
    <scope>NUCLEOTIDE SEQUENCE</scope>
</reference>
<evidence type="ECO:0000256" key="6">
    <source>
        <dbReference type="ARBA" id="ARBA00023157"/>
    </source>
</evidence>
<dbReference type="GO" id="GO:0016324">
    <property type="term" value="C:apical plasma membrane"/>
    <property type="evidence" value="ECO:0007669"/>
    <property type="project" value="TreeGrafter"/>
</dbReference>
<dbReference type="EMBL" id="CAJPWZ010002579">
    <property type="protein sequence ID" value="CAG2240984.1"/>
    <property type="molecule type" value="Genomic_DNA"/>
</dbReference>
<dbReference type="AlphaFoldDB" id="A0A8S3UBL6"/>
<keyword evidence="8" id="KW-0325">Glycoprotein</keyword>
<dbReference type="GO" id="GO:0043235">
    <property type="term" value="C:receptor complex"/>
    <property type="evidence" value="ECO:0007669"/>
    <property type="project" value="TreeGrafter"/>
</dbReference>
<keyword evidence="3" id="KW-0677">Repeat</keyword>
<dbReference type="Gene3D" id="4.10.400.10">
    <property type="entry name" value="Low-density Lipoprotein Receptor"/>
    <property type="match status" value="3"/>
</dbReference>
<dbReference type="GO" id="GO:0006898">
    <property type="term" value="P:receptor-mediated endocytosis"/>
    <property type="evidence" value="ECO:0007669"/>
    <property type="project" value="TreeGrafter"/>
</dbReference>
<comment type="caution">
    <text evidence="11">The sequence shown here is derived from an EMBL/GenBank/DDBJ whole genome shotgun (WGS) entry which is preliminary data.</text>
</comment>